<accession>A0A8X6X7Y8</accession>
<protein>
    <submittedName>
        <fullName evidence="1">Uncharacterized protein</fullName>
    </submittedName>
</protein>
<gene>
    <name evidence="1" type="ORF">TNIN_471821</name>
</gene>
<keyword evidence="2" id="KW-1185">Reference proteome</keyword>
<dbReference type="AlphaFoldDB" id="A0A8X6X7Y8"/>
<organism evidence="1 2">
    <name type="scientific">Trichonephila inaurata madagascariensis</name>
    <dbReference type="NCBI Taxonomy" id="2747483"/>
    <lineage>
        <taxon>Eukaryota</taxon>
        <taxon>Metazoa</taxon>
        <taxon>Ecdysozoa</taxon>
        <taxon>Arthropoda</taxon>
        <taxon>Chelicerata</taxon>
        <taxon>Arachnida</taxon>
        <taxon>Araneae</taxon>
        <taxon>Araneomorphae</taxon>
        <taxon>Entelegynae</taxon>
        <taxon>Araneoidea</taxon>
        <taxon>Nephilidae</taxon>
        <taxon>Trichonephila</taxon>
        <taxon>Trichonephila inaurata</taxon>
    </lineage>
</organism>
<sequence>MKAVAELHLVTGHDCLARNLHLIEVLIEPCCMLCNLREPMDCTLLIRCPILCSKSLLESYWEDREKV</sequence>
<reference evidence="1" key="1">
    <citation type="submission" date="2020-08" db="EMBL/GenBank/DDBJ databases">
        <title>Multicomponent nature underlies the extraordinary mechanical properties of spider dragline silk.</title>
        <authorList>
            <person name="Kono N."/>
            <person name="Nakamura H."/>
            <person name="Mori M."/>
            <person name="Yoshida Y."/>
            <person name="Ohtoshi R."/>
            <person name="Malay A.D."/>
            <person name="Moran D.A.P."/>
            <person name="Tomita M."/>
            <person name="Numata K."/>
            <person name="Arakawa K."/>
        </authorList>
    </citation>
    <scope>NUCLEOTIDE SEQUENCE</scope>
</reference>
<dbReference type="OrthoDB" id="6429785at2759"/>
<name>A0A8X6X7Y8_9ARAC</name>
<dbReference type="Proteomes" id="UP000886998">
    <property type="component" value="Unassembled WGS sequence"/>
</dbReference>
<evidence type="ECO:0000313" key="1">
    <source>
        <dbReference type="EMBL" id="GFY48742.1"/>
    </source>
</evidence>
<comment type="caution">
    <text evidence="1">The sequence shown here is derived from an EMBL/GenBank/DDBJ whole genome shotgun (WGS) entry which is preliminary data.</text>
</comment>
<proteinExistence type="predicted"/>
<evidence type="ECO:0000313" key="2">
    <source>
        <dbReference type="Proteomes" id="UP000886998"/>
    </source>
</evidence>
<dbReference type="EMBL" id="BMAV01006645">
    <property type="protein sequence ID" value="GFY48742.1"/>
    <property type="molecule type" value="Genomic_DNA"/>
</dbReference>